<accession>A0A2T4CU55</accession>
<evidence type="ECO:0000313" key="2">
    <source>
        <dbReference type="Proteomes" id="UP000242087"/>
    </source>
</evidence>
<dbReference type="SUPFAM" id="SSF55729">
    <property type="entry name" value="Acyl-CoA N-acyltransferases (Nat)"/>
    <property type="match status" value="1"/>
</dbReference>
<dbReference type="InterPro" id="IPR000182">
    <property type="entry name" value="GNAT_dom"/>
</dbReference>
<keyword evidence="1" id="KW-0808">Transferase</keyword>
<gene>
    <name evidence="1" type="ORF">C9927_02540</name>
</gene>
<protein>
    <submittedName>
        <fullName evidence="1">GNAT family N-acetyltransferase</fullName>
    </submittedName>
</protein>
<proteinExistence type="predicted"/>
<reference evidence="1 2" key="1">
    <citation type="submission" date="2018-03" db="EMBL/GenBank/DDBJ databases">
        <title>Cross-interface Injection: A General Nanoliter Liquid Handling Method Applied to Single Cells Genome Amplification Automated Nanoliter Liquid Handling Applied to Single Cell Multiple Displacement Amplification.</title>
        <authorList>
            <person name="Yun J."/>
            <person name="Xu P."/>
            <person name="Xu J."/>
            <person name="Dai X."/>
            <person name="Wang Y."/>
            <person name="Zheng X."/>
            <person name="Cao C."/>
            <person name="Yi Q."/>
            <person name="Zhu Y."/>
            <person name="Wang L."/>
            <person name="Dong Z."/>
            <person name="Huang Y."/>
            <person name="Huang L."/>
            <person name="Du W."/>
        </authorList>
    </citation>
    <scope>NUCLEOTIDE SEQUENCE [LARGE SCALE GENOMIC DNA]</scope>
    <source>
        <strain evidence="1 2">A12-4</strain>
    </source>
</reference>
<dbReference type="InterPro" id="IPR016181">
    <property type="entry name" value="Acyl_CoA_acyltransferase"/>
</dbReference>
<dbReference type="GO" id="GO:0016747">
    <property type="term" value="F:acyltransferase activity, transferring groups other than amino-acyl groups"/>
    <property type="evidence" value="ECO:0007669"/>
    <property type="project" value="InterPro"/>
</dbReference>
<dbReference type="PROSITE" id="PS51186">
    <property type="entry name" value="GNAT"/>
    <property type="match status" value="1"/>
</dbReference>
<dbReference type="Pfam" id="PF00583">
    <property type="entry name" value="Acetyltransf_1"/>
    <property type="match status" value="1"/>
</dbReference>
<dbReference type="Proteomes" id="UP000242087">
    <property type="component" value="Unassembled WGS sequence"/>
</dbReference>
<dbReference type="Gene3D" id="3.40.630.30">
    <property type="match status" value="1"/>
</dbReference>
<evidence type="ECO:0000313" key="1">
    <source>
        <dbReference type="EMBL" id="PTB89105.1"/>
    </source>
</evidence>
<dbReference type="CDD" id="cd04301">
    <property type="entry name" value="NAT_SF"/>
    <property type="match status" value="1"/>
</dbReference>
<dbReference type="EMBL" id="PYVF01000024">
    <property type="protein sequence ID" value="PTB89105.1"/>
    <property type="molecule type" value="Genomic_DNA"/>
</dbReference>
<sequence>MGIKIEIGTLADIVAISAQIPEFDRVTTLERLKARLDGADHLILVAKLDGVIVGYKVGYQLTDDTFYSWIGGVIPTHRKHGIATLLLKHQEQWAIDAGYKQIKVRSMNRYPHMLKMLISNGYEIVGVEIGTDTTERKIVFQKWLAAGN</sequence>
<name>A0A2T4CU55_9GAMM</name>
<organism evidence="1 2">
    <name type="scientific">Pseudidiomarina aestuarii</name>
    <dbReference type="NCBI Taxonomy" id="624146"/>
    <lineage>
        <taxon>Bacteria</taxon>
        <taxon>Pseudomonadati</taxon>
        <taxon>Pseudomonadota</taxon>
        <taxon>Gammaproteobacteria</taxon>
        <taxon>Alteromonadales</taxon>
        <taxon>Idiomarinaceae</taxon>
        <taxon>Pseudidiomarina</taxon>
    </lineage>
</organism>
<dbReference type="AlphaFoldDB" id="A0A2T4CU55"/>
<comment type="caution">
    <text evidence="1">The sequence shown here is derived from an EMBL/GenBank/DDBJ whole genome shotgun (WGS) entry which is preliminary data.</text>
</comment>